<dbReference type="InterPro" id="IPR040836">
    <property type="entry name" value="SAVED"/>
</dbReference>
<name>A0A0B5AS46_9BACL</name>
<keyword evidence="3" id="KW-1185">Reference proteome</keyword>
<reference evidence="2 3" key="1">
    <citation type="submission" date="2014-08" db="EMBL/GenBank/DDBJ databases">
        <title>Complete genome of a marine bacteria Jeotgalibacillus malaysiensis.</title>
        <authorList>
            <person name="Yaakop A.S."/>
            <person name="Chan K.-G."/>
            <person name="Goh K.M."/>
        </authorList>
    </citation>
    <scope>NUCLEOTIDE SEQUENCE [LARGE SCALE GENOMIC DNA]</scope>
    <source>
        <strain evidence="2 3">D5</strain>
    </source>
</reference>
<accession>A0A0B5AS46</accession>
<evidence type="ECO:0000313" key="3">
    <source>
        <dbReference type="Proteomes" id="UP000031449"/>
    </source>
</evidence>
<dbReference type="Proteomes" id="UP000031449">
    <property type="component" value="Chromosome"/>
</dbReference>
<dbReference type="NCBIfam" id="NF033611">
    <property type="entry name" value="SAVED"/>
    <property type="match status" value="1"/>
</dbReference>
<dbReference type="OrthoDB" id="5379188at2"/>
<evidence type="ECO:0000259" key="1">
    <source>
        <dbReference type="Pfam" id="PF18145"/>
    </source>
</evidence>
<sequence>MSELNNPNGRRSLSSAEQNYLWMSSGGICSFEGCSKRLVSSTNGLLTNTGIKAHIIGHKKGAARHEYMEEYGYTYDTLEDVSNLMLMCYKHSKLIDDKHTREQFPPDMLFKMKEDHEKWVDSWSELKKKNSIALIHKKLGPPITDIEYEGEAPYILLEAVEEQNEFLDFTSEGWKKGKQENEQLAMKFSERLRAREVDAAEIFPLSPVPLLIHMGFLLTDTLTLSIYQFDREKQVWVNNQPVEKEKTAIHLVEESRIEGEKELAVLVSVSGIVKLNDAEEALRRNFDYLSLTIDNPSVKRILYREEVKSIQSRLKGLVEHLIQQQDYEKIHLFYAGPAGLAIEIGRGINPRMWGEVCLYQYDRRTQPRYSRALSLT</sequence>
<evidence type="ECO:0000313" key="2">
    <source>
        <dbReference type="EMBL" id="AJD92891.1"/>
    </source>
</evidence>
<dbReference type="HOGENOM" id="CLU_061527_0_0_9"/>
<proteinExistence type="predicted"/>
<dbReference type="Pfam" id="PF18145">
    <property type="entry name" value="SAVED"/>
    <property type="match status" value="1"/>
</dbReference>
<dbReference type="BioCyc" id="JESP1508404:G14D9-12855-MONOMER"/>
<organism evidence="2 3">
    <name type="scientific">Jeotgalibacillus malaysiensis</name>
    <dbReference type="NCBI Taxonomy" id="1508404"/>
    <lineage>
        <taxon>Bacteria</taxon>
        <taxon>Bacillati</taxon>
        <taxon>Bacillota</taxon>
        <taxon>Bacilli</taxon>
        <taxon>Bacillales</taxon>
        <taxon>Caryophanaceae</taxon>
        <taxon>Jeotgalibacillus</taxon>
    </lineage>
</organism>
<feature type="domain" description="SMODS-associated and fused to various effectors" evidence="1">
    <location>
        <begin position="183"/>
        <end position="375"/>
    </location>
</feature>
<dbReference type="KEGG" id="jeo:JMA_35740"/>
<dbReference type="EMBL" id="CP009416">
    <property type="protein sequence ID" value="AJD92891.1"/>
    <property type="molecule type" value="Genomic_DNA"/>
</dbReference>
<protein>
    <recommendedName>
        <fullName evidence="1">SMODS-associated and fused to various effectors domain-containing protein</fullName>
    </recommendedName>
</protein>
<dbReference type="STRING" id="1508404.JMA_35740"/>
<dbReference type="AlphaFoldDB" id="A0A0B5AS46"/>
<gene>
    <name evidence="2" type="ORF">JMA_35740</name>
</gene>